<evidence type="ECO:0000256" key="5">
    <source>
        <dbReference type="SAM" id="MobiDB-lite"/>
    </source>
</evidence>
<dbReference type="Pfam" id="PF20513">
    <property type="entry name" value="UBact"/>
    <property type="match status" value="1"/>
</dbReference>
<proteinExistence type="inferred from homology"/>
<comment type="similarity">
    <text evidence="4">Belongs to the ubiquitin-like protein UBact family.</text>
</comment>
<protein>
    <recommendedName>
        <fullName evidence="1 4">Prokaryotic ubiquitin-like protein UBact</fullName>
    </recommendedName>
</protein>
<evidence type="ECO:0000313" key="6">
    <source>
        <dbReference type="EMBL" id="BAL54683.1"/>
    </source>
</evidence>
<feature type="cross-link" description="Isoglutamyl lysine isopeptide (Glu-Lys) (interchain with K-? in acceptor proteins)" evidence="4">
    <location>
        <position position="56"/>
    </location>
</feature>
<organism evidence="6">
    <name type="scientific">uncultured Acetothermia bacterium</name>
    <dbReference type="NCBI Taxonomy" id="236499"/>
    <lineage>
        <taxon>Bacteria</taxon>
        <taxon>Candidatus Bipolaricaulota</taxon>
        <taxon>environmental samples</taxon>
    </lineage>
</organism>
<dbReference type="InterPro" id="IPR037543">
    <property type="entry name" value="UBact"/>
</dbReference>
<accession>H5SEU7</accession>
<evidence type="ECO:0000256" key="1">
    <source>
        <dbReference type="ARBA" id="ARBA00018290"/>
    </source>
</evidence>
<dbReference type="AlphaFoldDB" id="H5SEU7"/>
<reference evidence="6" key="1">
    <citation type="journal article" date="2005" name="Environ. Microbiol.">
        <title>Genetic and functional properties of uncultivated thermophilic crenarchaeotes from a subsurface gold mine as revealed by analysis of genome fragments.</title>
        <authorList>
            <person name="Nunoura T."/>
            <person name="Hirayama H."/>
            <person name="Takami H."/>
            <person name="Oida H."/>
            <person name="Nishi S."/>
            <person name="Shimamura S."/>
            <person name="Suzuki Y."/>
            <person name="Inagaki F."/>
            <person name="Takai K."/>
            <person name="Nealson K.H."/>
            <person name="Horikoshi K."/>
        </authorList>
    </citation>
    <scope>NUCLEOTIDE SEQUENCE</scope>
</reference>
<keyword evidence="2 4" id="KW-1017">Isopeptide bond</keyword>
<reference evidence="6" key="2">
    <citation type="journal article" date="2012" name="PLoS ONE">
        <title>A Deeply Branching Thermophilic Bacterium with an Ancient Acetyl-CoA Pathway Dominates a Subsurface Ecosystem.</title>
        <authorList>
            <person name="Takami H."/>
            <person name="Noguchi H."/>
            <person name="Takaki Y."/>
            <person name="Uchiyama I."/>
            <person name="Toyoda A."/>
            <person name="Nishi S."/>
            <person name="Chee G.-J."/>
            <person name="Arai W."/>
            <person name="Nunoura T."/>
            <person name="Itoh T."/>
            <person name="Hattori M."/>
            <person name="Takai K."/>
        </authorList>
    </citation>
    <scope>NUCLEOTIDE SEQUENCE</scope>
</reference>
<feature type="compositionally biased region" description="Basic and acidic residues" evidence="5">
    <location>
        <begin position="30"/>
        <end position="46"/>
    </location>
</feature>
<dbReference type="SMR" id="H5SEU7"/>
<name>H5SEU7_9BACT</name>
<comment type="caution">
    <text evidence="4">Lacks conserved residue(s) required for the propagation of feature annotation.</text>
</comment>
<dbReference type="NCBIfam" id="NF033388">
    <property type="entry name" value="ubiq_like_UBact"/>
    <property type="match status" value="1"/>
</dbReference>
<evidence type="ECO:0000256" key="4">
    <source>
        <dbReference type="HAMAP-Rule" id="MF_02133"/>
    </source>
</evidence>
<keyword evidence="3 4" id="KW-0833">Ubl conjugation pathway</keyword>
<feature type="region of interest" description="Disordered" evidence="5">
    <location>
        <begin position="1"/>
        <end position="56"/>
    </location>
</feature>
<comment type="function">
    <text evidence="4">May function as a protein modifier covalently attached to lysine residues of substrate proteins. This may serve to target the modified proteins for degradation by proteasomes.</text>
</comment>
<dbReference type="EMBL" id="AP011697">
    <property type="protein sequence ID" value="BAL54683.1"/>
    <property type="molecule type" value="Genomic_DNA"/>
</dbReference>
<dbReference type="HAMAP" id="MF_02133">
    <property type="entry name" value="UBact"/>
    <property type="match status" value="1"/>
</dbReference>
<gene>
    <name evidence="4" type="primary">ubact</name>
    <name evidence="6" type="ORF">HGMM_F17E10C13</name>
</gene>
<sequence>MPERIVKPMPQDPVTKPGDEGPRTPNVPKPDTERLLERMRRVDPRQAQRYRQRSGE</sequence>
<dbReference type="GO" id="GO:0031386">
    <property type="term" value="F:protein tag activity"/>
    <property type="evidence" value="ECO:0007669"/>
    <property type="project" value="UniProtKB-UniRule"/>
</dbReference>
<evidence type="ECO:0000256" key="3">
    <source>
        <dbReference type="ARBA" id="ARBA00022786"/>
    </source>
</evidence>
<evidence type="ECO:0000256" key="2">
    <source>
        <dbReference type="ARBA" id="ARBA00022499"/>
    </source>
</evidence>